<dbReference type="EMBL" id="CAMPGE010005771">
    <property type="protein sequence ID" value="CAI2364610.1"/>
    <property type="molecule type" value="Genomic_DNA"/>
</dbReference>
<feature type="compositionally biased region" description="Acidic residues" evidence="2">
    <location>
        <begin position="161"/>
        <end position="177"/>
    </location>
</feature>
<evidence type="ECO:0000256" key="1">
    <source>
        <dbReference type="SAM" id="Coils"/>
    </source>
</evidence>
<comment type="caution">
    <text evidence="3">The sequence shown here is derived from an EMBL/GenBank/DDBJ whole genome shotgun (WGS) entry which is preliminary data.</text>
</comment>
<reference evidence="3" key="1">
    <citation type="submission" date="2023-07" db="EMBL/GenBank/DDBJ databases">
        <authorList>
            <consortium name="AG Swart"/>
            <person name="Singh M."/>
            <person name="Singh A."/>
            <person name="Seah K."/>
            <person name="Emmerich C."/>
        </authorList>
    </citation>
    <scope>NUCLEOTIDE SEQUENCE</scope>
    <source>
        <strain evidence="3">DP1</strain>
    </source>
</reference>
<accession>A0AAD1UAY1</accession>
<gene>
    <name evidence="3" type="ORF">ECRASSUSDP1_LOCUS5955</name>
</gene>
<sequence length="546" mass="62997">MIRTNRKVSLNRIAADRRRTNYHALNSSSQVLLNENSNRLNRPALAIPEEKYGQSQSNSLYGFKQIRSNNLGGIKSFNLTPNEKNRQENEDDRMLTNNLLDIQMRNKKRRTSFMAKGRSGQVLGTRRSLHGVQAAGVRRSFYGGNFMGKRKSIVDQKSQIDEDEDNSIGTDYSDDDNKDLEYRQRNKNLYKTLKKIGVCVIPDPRIKTSDNLPYFSIIQEDIREKESGKYGPSITRGRRRKKTESRDFDITYFKSMDFFSFLNSQAMMKKTRVKKSPSLQRHHKNSRYAGLYLGPNEEKNIEEKISIIYQEGNEQLKNSQHEKQLMRLLESSGTGIRGMEKIPESQDSMKLAIRGGGSTDLRKNVLKNQLGDNKILNQNFIGSNISLDRGVTGVQHLSFARPERSAMRGVVIEQLQLNQLEKKNKKTMSKKESLSKSRSTKLNAAYTREKRKLEMEMIKLNEKLGTTAKILNLIRYDKTPTPIYKFEHFNQKIDKLRRFSDSKRKRSNKKLKTARVIINTKYNYDSATNSSIITEDLDKTSLDDAL</sequence>
<feature type="region of interest" description="Disordered" evidence="2">
    <location>
        <begin position="153"/>
        <end position="177"/>
    </location>
</feature>
<name>A0AAD1UAY1_EUPCR</name>
<proteinExistence type="predicted"/>
<protein>
    <submittedName>
        <fullName evidence="3">Uncharacterized protein</fullName>
    </submittedName>
</protein>
<organism evidence="3 4">
    <name type="scientific">Euplotes crassus</name>
    <dbReference type="NCBI Taxonomy" id="5936"/>
    <lineage>
        <taxon>Eukaryota</taxon>
        <taxon>Sar</taxon>
        <taxon>Alveolata</taxon>
        <taxon>Ciliophora</taxon>
        <taxon>Intramacronucleata</taxon>
        <taxon>Spirotrichea</taxon>
        <taxon>Hypotrichia</taxon>
        <taxon>Euplotida</taxon>
        <taxon>Euplotidae</taxon>
        <taxon>Moneuplotes</taxon>
    </lineage>
</organism>
<feature type="coiled-coil region" evidence="1">
    <location>
        <begin position="417"/>
        <end position="463"/>
    </location>
</feature>
<evidence type="ECO:0000256" key="2">
    <source>
        <dbReference type="SAM" id="MobiDB-lite"/>
    </source>
</evidence>
<evidence type="ECO:0000313" key="3">
    <source>
        <dbReference type="EMBL" id="CAI2364610.1"/>
    </source>
</evidence>
<keyword evidence="1" id="KW-0175">Coiled coil</keyword>
<evidence type="ECO:0000313" key="4">
    <source>
        <dbReference type="Proteomes" id="UP001295684"/>
    </source>
</evidence>
<keyword evidence="4" id="KW-1185">Reference proteome</keyword>
<dbReference type="AlphaFoldDB" id="A0AAD1UAY1"/>
<dbReference type="Proteomes" id="UP001295684">
    <property type="component" value="Unassembled WGS sequence"/>
</dbReference>